<dbReference type="PROSITE" id="PS01206">
    <property type="entry name" value="ASC"/>
    <property type="match status" value="1"/>
</dbReference>
<comment type="caution">
    <text evidence="18">The sequence shown here is derived from an EMBL/GenBank/DDBJ whole genome shotgun (WGS) entry which is preliminary data.</text>
</comment>
<dbReference type="Pfam" id="PF00858">
    <property type="entry name" value="ASC"/>
    <property type="match status" value="1"/>
</dbReference>
<evidence type="ECO:0000256" key="2">
    <source>
        <dbReference type="ARBA" id="ARBA00005234"/>
    </source>
</evidence>
<keyword evidence="8" id="KW-0378">Hydrolase</keyword>
<dbReference type="Gene3D" id="2.40.160.210">
    <property type="entry name" value="Acyl-CoA thioesterase, double hotdog domain"/>
    <property type="match status" value="1"/>
</dbReference>
<keyword evidence="15 16" id="KW-0407">Ion channel</keyword>
<keyword evidence="19" id="KW-1185">Reference proteome</keyword>
<dbReference type="PANTHER" id="PTHR11690">
    <property type="entry name" value="AMILORIDE-SENSITIVE SODIUM CHANNEL-RELATED"/>
    <property type="match status" value="1"/>
</dbReference>
<dbReference type="GO" id="GO:0008234">
    <property type="term" value="F:cysteine-type peptidase activity"/>
    <property type="evidence" value="ECO:0007669"/>
    <property type="project" value="InterPro"/>
</dbReference>
<organism evidence="18 19">
    <name type="scientific">Steinernema hermaphroditum</name>
    <dbReference type="NCBI Taxonomy" id="289476"/>
    <lineage>
        <taxon>Eukaryota</taxon>
        <taxon>Metazoa</taxon>
        <taxon>Ecdysozoa</taxon>
        <taxon>Nematoda</taxon>
        <taxon>Chromadorea</taxon>
        <taxon>Rhabditida</taxon>
        <taxon>Tylenchina</taxon>
        <taxon>Panagrolaimomorpha</taxon>
        <taxon>Strongyloidoidea</taxon>
        <taxon>Steinernematidae</taxon>
        <taxon>Steinernema</taxon>
    </lineage>
</organism>
<keyword evidence="11 16" id="KW-0406">Ion transport</keyword>
<evidence type="ECO:0000256" key="3">
    <source>
        <dbReference type="ARBA" id="ARBA00007193"/>
    </source>
</evidence>
<dbReference type="SUPFAM" id="SSF54637">
    <property type="entry name" value="Thioesterase/thiol ester dehydrase-isomerase"/>
    <property type="match status" value="1"/>
</dbReference>
<evidence type="ECO:0000256" key="14">
    <source>
        <dbReference type="ARBA" id="ARBA00023201"/>
    </source>
</evidence>
<dbReference type="PRINTS" id="PR01078">
    <property type="entry name" value="AMINACHANNEL"/>
</dbReference>
<dbReference type="PANTHER" id="PTHR11690:SF248">
    <property type="entry name" value="PICKPOCKET 17, ISOFORM A"/>
    <property type="match status" value="1"/>
</dbReference>
<keyword evidence="7 16" id="KW-0812">Transmembrane</keyword>
<keyword evidence="14 16" id="KW-0739">Sodium transport</keyword>
<dbReference type="InterPro" id="IPR001873">
    <property type="entry name" value="ENaC"/>
</dbReference>
<accession>A0AA39GXL0</accession>
<keyword evidence="4 16" id="KW-0813">Transport</keyword>
<dbReference type="Gene3D" id="3.30.310.130">
    <property type="entry name" value="Ubiquitin-related"/>
    <property type="match status" value="1"/>
</dbReference>
<keyword evidence="6" id="KW-0645">Protease</keyword>
<keyword evidence="9" id="KW-1133">Transmembrane helix</keyword>
<dbReference type="SUPFAM" id="SSF50998">
    <property type="entry name" value="Quinoprotein alcohol dehydrogenase-like"/>
    <property type="match status" value="1"/>
</dbReference>
<dbReference type="Pfam" id="PF02902">
    <property type="entry name" value="Peptidase_C48"/>
    <property type="match status" value="1"/>
</dbReference>
<dbReference type="InterPro" id="IPR020903">
    <property type="entry name" value="ENaC_CS"/>
</dbReference>
<comment type="similarity">
    <text evidence="2">Belongs to the peptidase C48 family.</text>
</comment>
<evidence type="ECO:0000256" key="4">
    <source>
        <dbReference type="ARBA" id="ARBA00022448"/>
    </source>
</evidence>
<dbReference type="InterPro" id="IPR011047">
    <property type="entry name" value="Quinoprotein_ADH-like_sf"/>
</dbReference>
<evidence type="ECO:0000256" key="9">
    <source>
        <dbReference type="ARBA" id="ARBA00022989"/>
    </source>
</evidence>
<evidence type="ECO:0000256" key="10">
    <source>
        <dbReference type="ARBA" id="ARBA00023053"/>
    </source>
</evidence>
<evidence type="ECO:0000256" key="12">
    <source>
        <dbReference type="ARBA" id="ARBA00023136"/>
    </source>
</evidence>
<dbReference type="Gene3D" id="2.60.470.10">
    <property type="entry name" value="Acid-sensing ion channels like domains"/>
    <property type="match status" value="1"/>
</dbReference>
<reference evidence="18" key="1">
    <citation type="submission" date="2023-06" db="EMBL/GenBank/DDBJ databases">
        <title>Genomic analysis of the entomopathogenic nematode Steinernema hermaphroditum.</title>
        <authorList>
            <person name="Schwarz E.M."/>
            <person name="Heppert J.K."/>
            <person name="Baniya A."/>
            <person name="Schwartz H.T."/>
            <person name="Tan C.-H."/>
            <person name="Antoshechkin I."/>
            <person name="Sternberg P.W."/>
            <person name="Goodrich-Blair H."/>
            <person name="Dillman A.R."/>
        </authorList>
    </citation>
    <scope>NUCLEOTIDE SEQUENCE</scope>
    <source>
        <strain evidence="18">PS9179</strain>
        <tissue evidence="18">Whole animal</tissue>
    </source>
</reference>
<dbReference type="GO" id="GO:0015280">
    <property type="term" value="F:ligand-gated sodium channel activity"/>
    <property type="evidence" value="ECO:0007669"/>
    <property type="project" value="TreeGrafter"/>
</dbReference>
<dbReference type="InterPro" id="IPR042171">
    <property type="entry name" value="Acyl-CoA_hotdog"/>
</dbReference>
<gene>
    <name evidence="18" type="ORF">QR680_001280</name>
</gene>
<sequence>MDLHDWYSSGYSSSSSVGIPSTSLKQLGYFYGHEDMFALSALLHDGVNSMAICDYPIDDFVLSPTWQGLQLHRRKEENNGFSRIRNLRRNRWFSRDYLSKRIFLMQIRKRERRRFNYGRVRQPERRKMIDWAIKCVREYGQKDQFEGEHEMAENENGESVCDSDYEREMSSASDSSFTHTVPSSSQQLGFLQSETGFIDTTTEILKIRFPQMSMSISVADYLCLGEDDHINDTIVDFFINHVIEHELPDKAAARVFAFPTLFWQELRACSSRNSFTKEGYGKLRKWVQNVDLFDHDFLVIPINEWEHWSVAVVSLPFLVLNPDSLPISDYLSSVNVDFTELVDQKPFVLIFDSQIIERRSIDDIGDTIKNYLHFEYSRRFQRPLAESPELFRTVLPTSLPQQKRTNDGGPFMLEFVRRFLHNNPCMSEICRTGTFDFASTYSEFSIESTRDFIQDVILNLSCEKDRWDSLLEGRDAELNSHTAQPIEVHVEMIPESDFAVAHVFQEERQIATSKIRFGDANDLLSESVYSMNGVKSPLSHEPHEKHLKTIEEHHPWQFLNLLVKNGFFEIRPVDIRHITSQPMDRKALQVWCKIGKVYRNDEEVANIDGVSIVIMISDYLVAVAAHINLLTYHQEHEFGIGASLNHMVTFHELNDVDPMGWYLYNSSCEIHSNNRYMIDAQIFDVLRLEMSVPEAAEMAFSEAEERLIKKKRLKLVKDFAEHTSAHGCILVHRSNTCRRRTFWTIAIAFAWSICLYQIYIAVNKYFQYSTQTSVRIRHLTNVTFPAVTICNLNPIRNTWLLEHYDLFAEIKQLDEVMNFTKEDWERDRRAKKPADYITKEQKTIYKNLKLIYDKNINVTEAGHSLEDMLIDCTFQSSKCTAANFTRWQHGTYGNCYTIIVARDQFSSFIGPFYGLSLTLYVDDKEYLLKHSPAAGFRVQVHPVEYVPFPEDEGFTISPGVVTSVAVKQVRISRMPFPYDGTDCGDIDKTHLTWANSSIYQQSYEENLEDGGAVHHVLNYTTQACVKSCYQRRLVQDCGCVDASFITRDQAKFFADEFNMTIPDACEMVYEEAVQCVRHSLSQTTELGLCEKDCPQSCHEQDYVARITTALWPRTSYYKSVRDEWRSQVKTMKMMKEADEARTNVVKLEVYFEELNYQSITETPAMDIFDLLSNIGGTLGLYVGMSFLTLGEFFELFMKCLAVAPKAKLRSRASMDDFTIGILLVETLDGQLTALNAMNGMQIWSFKDEPVVKAPSTALHDFTFVPSPLDGSLYVPEEGNRYDRLPYTIPQLVQSLPCKSSTGIFYEGSKKDSWFGIDPHSGPRRENNLSLDPKERMCPVSSNTTVFIGRTEYTLSMFQTTKKGKRWNVTYVDYSAHLLPADANYNFQHFTSPKTGRIVTLGTTEPIFWSNDFSSVIVALYLLKDDGIHRLKSTAVGDEILDGLIQKSQNP</sequence>
<evidence type="ECO:0000313" key="18">
    <source>
        <dbReference type="EMBL" id="KAK0395438.1"/>
    </source>
</evidence>
<protein>
    <recommendedName>
        <fullName evidence="17">Ubiquitin-like protease family profile domain-containing protein</fullName>
    </recommendedName>
</protein>
<feature type="domain" description="Ubiquitin-like protease family profile" evidence="17">
    <location>
        <begin position="214"/>
        <end position="419"/>
    </location>
</feature>
<evidence type="ECO:0000256" key="16">
    <source>
        <dbReference type="RuleBase" id="RU000679"/>
    </source>
</evidence>
<keyword evidence="13" id="KW-0325">Glycoprotein</keyword>
<comment type="subcellular location">
    <subcellularLocation>
        <location evidence="1">Membrane</location>
        <topology evidence="1">Multi-pass membrane protein</topology>
    </subcellularLocation>
</comment>
<dbReference type="InterPro" id="IPR038765">
    <property type="entry name" value="Papain-like_cys_pep_sf"/>
</dbReference>
<evidence type="ECO:0000256" key="1">
    <source>
        <dbReference type="ARBA" id="ARBA00004141"/>
    </source>
</evidence>
<dbReference type="Gene3D" id="1.10.287.770">
    <property type="entry name" value="YojJ-like"/>
    <property type="match status" value="1"/>
</dbReference>
<dbReference type="GO" id="GO:0006508">
    <property type="term" value="P:proteolysis"/>
    <property type="evidence" value="ECO:0007669"/>
    <property type="project" value="UniProtKB-KW"/>
</dbReference>
<dbReference type="Proteomes" id="UP001175271">
    <property type="component" value="Unassembled WGS sequence"/>
</dbReference>
<dbReference type="SUPFAM" id="SSF54001">
    <property type="entry name" value="Cysteine proteinases"/>
    <property type="match status" value="1"/>
</dbReference>
<dbReference type="InterPro" id="IPR003653">
    <property type="entry name" value="Peptidase_C48_C"/>
</dbReference>
<evidence type="ECO:0000313" key="19">
    <source>
        <dbReference type="Proteomes" id="UP001175271"/>
    </source>
</evidence>
<dbReference type="PROSITE" id="PS50600">
    <property type="entry name" value="ULP_PROTEASE"/>
    <property type="match status" value="1"/>
</dbReference>
<dbReference type="Gene3D" id="1.10.418.20">
    <property type="match status" value="1"/>
</dbReference>
<evidence type="ECO:0000256" key="6">
    <source>
        <dbReference type="ARBA" id="ARBA00022670"/>
    </source>
</evidence>
<keyword evidence="10" id="KW-0915">Sodium</keyword>
<evidence type="ECO:0000256" key="8">
    <source>
        <dbReference type="ARBA" id="ARBA00022801"/>
    </source>
</evidence>
<proteinExistence type="inferred from homology"/>
<dbReference type="InterPro" id="IPR029069">
    <property type="entry name" value="HotDog_dom_sf"/>
</dbReference>
<dbReference type="GO" id="GO:0005886">
    <property type="term" value="C:plasma membrane"/>
    <property type="evidence" value="ECO:0007669"/>
    <property type="project" value="TreeGrafter"/>
</dbReference>
<keyword evidence="12" id="KW-0472">Membrane</keyword>
<evidence type="ECO:0000259" key="17">
    <source>
        <dbReference type="PROSITE" id="PS50600"/>
    </source>
</evidence>
<comment type="similarity">
    <text evidence="3 16">Belongs to the amiloride-sensitive sodium channel (TC 1.A.6) family.</text>
</comment>
<dbReference type="EMBL" id="JAUCMV010000005">
    <property type="protein sequence ID" value="KAK0395438.1"/>
    <property type="molecule type" value="Genomic_DNA"/>
</dbReference>
<evidence type="ECO:0000256" key="15">
    <source>
        <dbReference type="ARBA" id="ARBA00023303"/>
    </source>
</evidence>
<evidence type="ECO:0000256" key="5">
    <source>
        <dbReference type="ARBA" id="ARBA00022461"/>
    </source>
</evidence>
<keyword evidence="5 16" id="KW-0894">Sodium channel</keyword>
<evidence type="ECO:0000256" key="13">
    <source>
        <dbReference type="ARBA" id="ARBA00023180"/>
    </source>
</evidence>
<name>A0AA39GXL0_9BILA</name>
<evidence type="ECO:0000256" key="11">
    <source>
        <dbReference type="ARBA" id="ARBA00023065"/>
    </source>
</evidence>
<evidence type="ECO:0000256" key="7">
    <source>
        <dbReference type="ARBA" id="ARBA00022692"/>
    </source>
</evidence>